<keyword evidence="4" id="KW-1185">Reference proteome</keyword>
<dbReference type="EMBL" id="JMQC01000008">
    <property type="protein sequence ID" value="KFN04524.1"/>
    <property type="molecule type" value="Genomic_DNA"/>
</dbReference>
<reference evidence="2 4" key="2">
    <citation type="submission" date="2018-08" db="EMBL/GenBank/DDBJ databases">
        <title>Bacillus clarus sp. nov. strain PS00077A.</title>
        <authorList>
            <person name="Mendez Acevedo M."/>
            <person name="Carroll L."/>
            <person name="Mukherjee M."/>
            <person name="Wiedmann M."/>
            <person name="Kovac J."/>
        </authorList>
    </citation>
    <scope>NUCLEOTIDE SEQUENCE [LARGE SCALE GENOMIC DNA]</scope>
    <source>
        <strain evidence="2 4">PS00077A</strain>
    </source>
</reference>
<proteinExistence type="predicted"/>
<dbReference type="RefSeq" id="WP_042984002.1">
    <property type="nucleotide sequence ID" value="NZ_JMQC01000008.1"/>
</dbReference>
<evidence type="ECO:0000313" key="4">
    <source>
        <dbReference type="Proteomes" id="UP000264294"/>
    </source>
</evidence>
<comment type="caution">
    <text evidence="1">The sequence shown here is derived from an EMBL/GenBank/DDBJ whole genome shotgun (WGS) entry which is preliminary data.</text>
</comment>
<organism evidence="1 3">
    <name type="scientific">Bacillus clarus</name>
    <dbReference type="NCBI Taxonomy" id="2338372"/>
    <lineage>
        <taxon>Bacteria</taxon>
        <taxon>Bacillati</taxon>
        <taxon>Bacillota</taxon>
        <taxon>Bacilli</taxon>
        <taxon>Bacillales</taxon>
        <taxon>Bacillaceae</taxon>
        <taxon>Bacillus</taxon>
        <taxon>Bacillus cereus group</taxon>
    </lineage>
</organism>
<evidence type="ECO:0000313" key="1">
    <source>
        <dbReference type="EMBL" id="KFN04524.1"/>
    </source>
</evidence>
<evidence type="ECO:0000313" key="2">
    <source>
        <dbReference type="EMBL" id="RFT63266.1"/>
    </source>
</evidence>
<sequence>MTRNHNQDCHCCQTNVCKLLKNLDPFSKVVSITINGVETQVSHFAKFNSKTGIAAFSKDDGEILLVDCTKIDAILLGNLCECSANAFISFDNSYFIAEICLSCLPGHSRFIFSSEFDNSHIFFESITASSPFCTEFQDPLSRGKAVEITGIGKSSSEEEPIPYKLELLELTITEGTVYIAAITLFYPDTTKNLVIHTTEQNAFTISSCLNFKKENKITEFNLEMTNEIIQTKLQKYNTLLTVQKFDKAGKLESSIEKNFL</sequence>
<accession>A0A090YZX5</accession>
<reference evidence="1 3" key="1">
    <citation type="submission" date="2014-04" db="EMBL/GenBank/DDBJ databases">
        <authorList>
            <person name="Bishop-Lilly K.A."/>
            <person name="Broomall S.M."/>
            <person name="Chain P.S."/>
            <person name="Chertkov O."/>
            <person name="Coyne S.R."/>
            <person name="Daligault H.E."/>
            <person name="Davenport K.W."/>
            <person name="Erkkila T."/>
            <person name="Frey K.G."/>
            <person name="Gibbons H.S."/>
            <person name="Gu W."/>
            <person name="Jaissle J."/>
            <person name="Johnson S.L."/>
            <person name="Koroleva G.I."/>
            <person name="Ladner J.T."/>
            <person name="Lo C.-C."/>
            <person name="Minogue T.D."/>
            <person name="Munk C."/>
            <person name="Palacios G.F."/>
            <person name="Redden C.L."/>
            <person name="Rosenzweig C.N."/>
            <person name="Scholz M.B."/>
            <person name="Teshima H."/>
            <person name="Xu Y."/>
        </authorList>
    </citation>
    <scope>NUCLEOTIDE SEQUENCE [LARGE SCALE GENOMIC DNA]</scope>
    <source>
        <strain evidence="1 3">BHP</strain>
    </source>
</reference>
<dbReference type="Proteomes" id="UP000264294">
    <property type="component" value="Unassembled WGS sequence"/>
</dbReference>
<gene>
    <name evidence="2" type="ORF">D0U04_25465</name>
    <name evidence="1" type="ORF">DJ93_5269</name>
</gene>
<dbReference type="EMBL" id="QVOD01000049">
    <property type="protein sequence ID" value="RFT63266.1"/>
    <property type="molecule type" value="Genomic_DNA"/>
</dbReference>
<protein>
    <submittedName>
        <fullName evidence="1">Uncharacterized protein</fullName>
    </submittedName>
</protein>
<name>A0A090YZX5_9BACI</name>
<dbReference type="PATRIC" id="fig|1405.8.peg.5432"/>
<dbReference type="AlphaFoldDB" id="A0A090YZX5"/>
<dbReference type="Proteomes" id="UP000029389">
    <property type="component" value="Unassembled WGS sequence"/>
</dbReference>
<evidence type="ECO:0000313" key="3">
    <source>
        <dbReference type="Proteomes" id="UP000029389"/>
    </source>
</evidence>